<evidence type="ECO:0000313" key="1">
    <source>
        <dbReference type="EMBL" id="MCC9627446.1"/>
    </source>
</evidence>
<accession>A0A9X1SFF6</accession>
<dbReference type="InterPro" id="IPR045584">
    <property type="entry name" value="Pilin-like"/>
</dbReference>
<protein>
    <submittedName>
        <fullName evidence="1">Type II secretion system protein GspG</fullName>
    </submittedName>
</protein>
<name>A0A9X1SFF6_9BACT</name>
<sequence length="63" mass="7233">MIDDWGRPLHWQSDGESVVRVWSLGRDDKIGGDGEDEDWEFTFDGKLAHLEEVTKIKTGEFVP</sequence>
<reference evidence="1" key="1">
    <citation type="submission" date="2021-11" db="EMBL/GenBank/DDBJ databases">
        <title>Genome sequence.</title>
        <authorList>
            <person name="Sun Q."/>
        </authorList>
    </citation>
    <scope>NUCLEOTIDE SEQUENCE</scope>
    <source>
        <strain evidence="1">JC732</strain>
    </source>
</reference>
<gene>
    <name evidence="1" type="ORF">LOC68_03470</name>
</gene>
<dbReference type="RefSeq" id="WP_230215816.1">
    <property type="nucleotide sequence ID" value="NZ_JAJKFT010000002.1"/>
</dbReference>
<evidence type="ECO:0000313" key="2">
    <source>
        <dbReference type="Proteomes" id="UP001139103"/>
    </source>
</evidence>
<dbReference type="Proteomes" id="UP001139103">
    <property type="component" value="Unassembled WGS sequence"/>
</dbReference>
<proteinExistence type="predicted"/>
<keyword evidence="2" id="KW-1185">Reference proteome</keyword>
<dbReference type="AlphaFoldDB" id="A0A9X1SFF6"/>
<dbReference type="EMBL" id="JAJKFT010000002">
    <property type="protein sequence ID" value="MCC9627446.1"/>
    <property type="molecule type" value="Genomic_DNA"/>
</dbReference>
<dbReference type="SUPFAM" id="SSF54523">
    <property type="entry name" value="Pili subunits"/>
    <property type="match status" value="1"/>
</dbReference>
<organism evidence="1 2">
    <name type="scientific">Blastopirellula sediminis</name>
    <dbReference type="NCBI Taxonomy" id="2894196"/>
    <lineage>
        <taxon>Bacteria</taxon>
        <taxon>Pseudomonadati</taxon>
        <taxon>Planctomycetota</taxon>
        <taxon>Planctomycetia</taxon>
        <taxon>Pirellulales</taxon>
        <taxon>Pirellulaceae</taxon>
        <taxon>Blastopirellula</taxon>
    </lineage>
</organism>
<comment type="caution">
    <text evidence="1">The sequence shown here is derived from an EMBL/GenBank/DDBJ whole genome shotgun (WGS) entry which is preliminary data.</text>
</comment>